<dbReference type="PROSITE" id="PS51450">
    <property type="entry name" value="LRR"/>
    <property type="match status" value="1"/>
</dbReference>
<dbReference type="OrthoDB" id="8532199at2"/>
<dbReference type="SUPFAM" id="SSF56112">
    <property type="entry name" value="Protein kinase-like (PK-like)"/>
    <property type="match status" value="1"/>
</dbReference>
<dbReference type="GO" id="GO:0004672">
    <property type="term" value="F:protein kinase activity"/>
    <property type="evidence" value="ECO:0007669"/>
    <property type="project" value="InterPro"/>
</dbReference>
<evidence type="ECO:0000313" key="7">
    <source>
        <dbReference type="Proteomes" id="UP000321525"/>
    </source>
</evidence>
<protein>
    <submittedName>
        <fullName evidence="6">Protein kinase</fullName>
    </submittedName>
</protein>
<keyword evidence="6" id="KW-0808">Transferase</keyword>
<comment type="caution">
    <text evidence="6">The sequence shown here is derived from an EMBL/GenBank/DDBJ whole genome shotgun (WGS) entry which is preliminary data.</text>
</comment>
<dbReference type="GO" id="GO:0005737">
    <property type="term" value="C:cytoplasm"/>
    <property type="evidence" value="ECO:0007669"/>
    <property type="project" value="TreeGrafter"/>
</dbReference>
<keyword evidence="1" id="KW-0433">Leucine-rich repeat</keyword>
<dbReference type="Gene3D" id="1.10.510.10">
    <property type="entry name" value="Transferase(Phosphotransferase) domain 1"/>
    <property type="match status" value="1"/>
</dbReference>
<dbReference type="InterPro" id="IPR001611">
    <property type="entry name" value="Leu-rich_rpt"/>
</dbReference>
<dbReference type="PROSITE" id="PS00107">
    <property type="entry name" value="PROTEIN_KINASE_ATP"/>
    <property type="match status" value="1"/>
</dbReference>
<dbReference type="Proteomes" id="UP000321525">
    <property type="component" value="Unassembled WGS sequence"/>
</dbReference>
<evidence type="ECO:0000313" key="8">
    <source>
        <dbReference type="Proteomes" id="UP000321917"/>
    </source>
</evidence>
<dbReference type="Pfam" id="PF13855">
    <property type="entry name" value="LRR_8"/>
    <property type="match status" value="2"/>
</dbReference>
<dbReference type="Proteomes" id="UP000321917">
    <property type="component" value="Unassembled WGS sequence"/>
</dbReference>
<dbReference type="InterPro" id="IPR017441">
    <property type="entry name" value="Protein_kinase_ATP_BS"/>
</dbReference>
<dbReference type="AlphaFoldDB" id="A0A5C6QB08"/>
<evidence type="ECO:0000259" key="4">
    <source>
        <dbReference type="PROSITE" id="PS50011"/>
    </source>
</evidence>
<accession>A0A5C6QB08</accession>
<reference evidence="6 8" key="1">
    <citation type="submission" date="2019-07" db="EMBL/GenBank/DDBJ databases">
        <title>Genomes of sea-ice associated Colwellia species.</title>
        <authorList>
            <person name="Bowman J.P."/>
        </authorList>
    </citation>
    <scope>NUCLEOTIDE SEQUENCE [LARGE SCALE GENOMIC DNA]</scope>
    <source>
        <strain evidence="5 7">ACAM 607</strain>
        <strain evidence="6 8">IC036</strain>
    </source>
</reference>
<name>A0A5C6QB08_9GAMM</name>
<keyword evidence="3" id="KW-0547">Nucleotide-binding</keyword>
<dbReference type="SUPFAM" id="SSF52058">
    <property type="entry name" value="L domain-like"/>
    <property type="match status" value="1"/>
</dbReference>
<keyword evidence="2" id="KW-0677">Repeat</keyword>
<dbReference type="GO" id="GO:0005524">
    <property type="term" value="F:ATP binding"/>
    <property type="evidence" value="ECO:0007669"/>
    <property type="project" value="UniProtKB-UniRule"/>
</dbReference>
<dbReference type="Gene3D" id="3.30.200.20">
    <property type="entry name" value="Phosphorylase Kinase, domain 1"/>
    <property type="match status" value="1"/>
</dbReference>
<dbReference type="RefSeq" id="WP_146796278.1">
    <property type="nucleotide sequence ID" value="NZ_VOLP01000001.1"/>
</dbReference>
<evidence type="ECO:0000256" key="2">
    <source>
        <dbReference type="ARBA" id="ARBA00022737"/>
    </source>
</evidence>
<evidence type="ECO:0000313" key="5">
    <source>
        <dbReference type="EMBL" id="TWX62918.1"/>
    </source>
</evidence>
<feature type="domain" description="Protein kinase" evidence="4">
    <location>
        <begin position="204"/>
        <end position="438"/>
    </location>
</feature>
<gene>
    <name evidence="5" type="ORF">ESZ26_00985</name>
    <name evidence="6" type="ORF">ESZ27_11735</name>
</gene>
<dbReference type="PANTHER" id="PTHR48051">
    <property type="match status" value="1"/>
</dbReference>
<dbReference type="InterPro" id="IPR001245">
    <property type="entry name" value="Ser-Thr/Tyr_kinase_cat_dom"/>
</dbReference>
<proteinExistence type="predicted"/>
<dbReference type="PANTHER" id="PTHR48051:SF1">
    <property type="entry name" value="RAS SUPPRESSOR PROTEIN 1"/>
    <property type="match status" value="1"/>
</dbReference>
<keyword evidence="7" id="KW-1185">Reference proteome</keyword>
<dbReference type="Gene3D" id="3.80.10.10">
    <property type="entry name" value="Ribonuclease Inhibitor"/>
    <property type="match status" value="2"/>
</dbReference>
<feature type="binding site" evidence="3">
    <location>
        <position position="239"/>
    </location>
    <ligand>
        <name>ATP</name>
        <dbReference type="ChEBI" id="CHEBI:30616"/>
    </ligand>
</feature>
<evidence type="ECO:0000256" key="3">
    <source>
        <dbReference type="PROSITE-ProRule" id="PRU10141"/>
    </source>
</evidence>
<keyword evidence="3" id="KW-0067">ATP-binding</keyword>
<dbReference type="InterPro" id="IPR000719">
    <property type="entry name" value="Prot_kinase_dom"/>
</dbReference>
<dbReference type="Pfam" id="PF07714">
    <property type="entry name" value="PK_Tyr_Ser-Thr"/>
    <property type="match status" value="1"/>
</dbReference>
<dbReference type="InterPro" id="IPR050216">
    <property type="entry name" value="LRR_domain-containing"/>
</dbReference>
<dbReference type="InterPro" id="IPR003591">
    <property type="entry name" value="Leu-rich_rpt_typical-subtyp"/>
</dbReference>
<keyword evidence="6" id="KW-0418">Kinase</keyword>
<sequence length="438" mass="48634">MQTLAQLNSGKYSDITHLTLSENLTEFPQQIFSLASSLEVLDLSGNQLSALPIEFSSLQKLRILFLTNNNFNNIPAVLAACPQLEMISFKGNQLSQIDENVLPITTRWLILTDNKITALPHSMGKLTRLQKFALAGNQLQQLPDSMKNCKNLALIRLSANQLTMLPDWLFQLPSLAWLAFSGNKLANNIQPVTDQMPSISPQDFQLKQKLGEGASGVIYQAAWLTKPTTIDSDDDIAVKLFKGEITSDGYPIDELNNCLQAGEHKNLIKVIAKIMSKEQLALIMELIPARFYNLGLPPSLITCTRDTFAIGATLTISEVIRIVLSMADALRHLHENKVSHGDIYAHNTMVDEHANMLFGDFGAASNLKVLPETQQIAMQAIEVRAFGCLLDDLLPLSYQLESTAQYQALEIIKESCMQADTFKRPTFIAIVEQLKVHV</sequence>
<dbReference type="InterPro" id="IPR011009">
    <property type="entry name" value="Kinase-like_dom_sf"/>
</dbReference>
<organism evidence="6 8">
    <name type="scientific">Colwellia hornerae</name>
    <dbReference type="NCBI Taxonomy" id="89402"/>
    <lineage>
        <taxon>Bacteria</taxon>
        <taxon>Pseudomonadati</taxon>
        <taxon>Pseudomonadota</taxon>
        <taxon>Gammaproteobacteria</taxon>
        <taxon>Alteromonadales</taxon>
        <taxon>Colwelliaceae</taxon>
        <taxon>Colwellia</taxon>
    </lineage>
</organism>
<dbReference type="PROSITE" id="PS50011">
    <property type="entry name" value="PROTEIN_KINASE_DOM"/>
    <property type="match status" value="1"/>
</dbReference>
<dbReference type="EMBL" id="VOLR01000001">
    <property type="protein sequence ID" value="TWX62918.1"/>
    <property type="molecule type" value="Genomic_DNA"/>
</dbReference>
<dbReference type="InterPro" id="IPR032675">
    <property type="entry name" value="LRR_dom_sf"/>
</dbReference>
<evidence type="ECO:0000313" key="6">
    <source>
        <dbReference type="EMBL" id="TWX65797.1"/>
    </source>
</evidence>
<evidence type="ECO:0000256" key="1">
    <source>
        <dbReference type="ARBA" id="ARBA00022614"/>
    </source>
</evidence>
<dbReference type="SMART" id="SM00369">
    <property type="entry name" value="LRR_TYP"/>
    <property type="match status" value="4"/>
</dbReference>
<dbReference type="EMBL" id="VOLQ01000021">
    <property type="protein sequence ID" value="TWX65797.1"/>
    <property type="molecule type" value="Genomic_DNA"/>
</dbReference>